<dbReference type="GO" id="GO:0004017">
    <property type="term" value="F:AMP kinase activity"/>
    <property type="evidence" value="ECO:0007669"/>
    <property type="project" value="UniProtKB-EC"/>
</dbReference>
<reference evidence="3" key="1">
    <citation type="submission" date="2023-02" db="EMBL/GenBank/DDBJ databases">
        <title>Mating type loci evolution in Malassezia.</title>
        <authorList>
            <person name="Coelho M.A."/>
        </authorList>
    </citation>
    <scope>NUCLEOTIDE SEQUENCE</scope>
    <source>
        <strain evidence="3">CBS 14136</strain>
    </source>
</reference>
<dbReference type="InterPro" id="IPR002637">
    <property type="entry name" value="RdgB/HAM1"/>
</dbReference>
<dbReference type="GO" id="GO:0009143">
    <property type="term" value="P:nucleoside triphosphate catabolic process"/>
    <property type="evidence" value="ECO:0007669"/>
    <property type="project" value="InterPro"/>
</dbReference>
<keyword evidence="3" id="KW-0808">Transferase</keyword>
<dbReference type="SUPFAM" id="SSF52972">
    <property type="entry name" value="ITPase-like"/>
    <property type="match status" value="1"/>
</dbReference>
<dbReference type="Proteomes" id="UP001214628">
    <property type="component" value="Chromosome 3"/>
</dbReference>
<evidence type="ECO:0000313" key="4">
    <source>
        <dbReference type="Proteomes" id="UP001214628"/>
    </source>
</evidence>
<dbReference type="AlphaFoldDB" id="A0AAF0FAG6"/>
<evidence type="ECO:0000256" key="1">
    <source>
        <dbReference type="ARBA" id="ARBA00008023"/>
    </source>
</evidence>
<dbReference type="Pfam" id="PF01725">
    <property type="entry name" value="Ham1p_like"/>
    <property type="match status" value="1"/>
</dbReference>
<dbReference type="EMBL" id="CP118377">
    <property type="protein sequence ID" value="WFD43697.1"/>
    <property type="molecule type" value="Genomic_DNA"/>
</dbReference>
<evidence type="ECO:0000256" key="2">
    <source>
        <dbReference type="ARBA" id="ARBA00022801"/>
    </source>
</evidence>
<evidence type="ECO:0000313" key="3">
    <source>
        <dbReference type="EMBL" id="WFD43697.1"/>
    </source>
</evidence>
<comment type="similarity">
    <text evidence="1">Belongs to the HAM1 NTPase family.</text>
</comment>
<accession>A0AAF0FAG6</accession>
<keyword evidence="4" id="KW-1185">Reference proteome</keyword>
<dbReference type="EC" id="2.7.4.3" evidence="3"/>
<sequence>MSWTLDSKELNVPEVQGSTQEVALAKCRSAAEQLQGPCLTEDTALGFTALKGLPGPYIKDFLSTLGHDGESKNGRQLTEQG</sequence>
<keyword evidence="2" id="KW-0378">Hydrolase</keyword>
<name>A0AAF0FAG6_9BASI</name>
<protein>
    <submittedName>
        <fullName evidence="3">Adenylate kinase</fullName>
        <ecNumber evidence="3">2.7.4.3</ecNumber>
    </submittedName>
</protein>
<dbReference type="PANTHER" id="PTHR11067">
    <property type="entry name" value="INOSINE TRIPHOSPHATE PYROPHOSPHATASE/HAM1 PROTEIN"/>
    <property type="match status" value="1"/>
</dbReference>
<organism evidence="3 4">
    <name type="scientific">Malassezia psittaci</name>
    <dbReference type="NCBI Taxonomy" id="1821823"/>
    <lineage>
        <taxon>Eukaryota</taxon>
        <taxon>Fungi</taxon>
        <taxon>Dikarya</taxon>
        <taxon>Basidiomycota</taxon>
        <taxon>Ustilaginomycotina</taxon>
        <taxon>Malasseziomycetes</taxon>
        <taxon>Malasseziales</taxon>
        <taxon>Malasseziaceae</taxon>
        <taxon>Malassezia</taxon>
    </lineage>
</organism>
<dbReference type="InterPro" id="IPR029001">
    <property type="entry name" value="ITPase-like_fam"/>
</dbReference>
<dbReference type="PANTHER" id="PTHR11067:SF9">
    <property type="entry name" value="INOSINE TRIPHOSPHATE PYROPHOSPHATASE"/>
    <property type="match status" value="1"/>
</dbReference>
<dbReference type="Gene3D" id="3.90.950.10">
    <property type="match status" value="1"/>
</dbReference>
<keyword evidence="3" id="KW-0418">Kinase</keyword>
<gene>
    <name evidence="3" type="primary">HAM1</name>
    <name evidence="3" type="ORF">MPSI1_002361</name>
</gene>
<proteinExistence type="inferred from homology"/>
<dbReference type="GO" id="GO:0047429">
    <property type="term" value="F:nucleoside triphosphate diphosphatase activity"/>
    <property type="evidence" value="ECO:0007669"/>
    <property type="project" value="InterPro"/>
</dbReference>
<dbReference type="GO" id="GO:0005737">
    <property type="term" value="C:cytoplasm"/>
    <property type="evidence" value="ECO:0007669"/>
    <property type="project" value="TreeGrafter"/>
</dbReference>